<feature type="transmembrane region" description="Helical" evidence="5">
    <location>
        <begin position="32"/>
        <end position="53"/>
    </location>
</feature>
<dbReference type="Proteomes" id="UP000008141">
    <property type="component" value="Unassembled WGS sequence"/>
</dbReference>
<evidence type="ECO:0000256" key="5">
    <source>
        <dbReference type="SAM" id="Phobius"/>
    </source>
</evidence>
<accession>E1ZBR1</accession>
<dbReference type="InterPro" id="IPR050186">
    <property type="entry name" value="TPT_transporter"/>
</dbReference>
<dbReference type="InterPro" id="IPR004853">
    <property type="entry name" value="Sugar_P_trans_dom"/>
</dbReference>
<dbReference type="OrthoDB" id="5547497at2759"/>
<feature type="non-terminal residue" evidence="7">
    <location>
        <position position="1"/>
    </location>
</feature>
<feature type="transmembrane region" description="Helical" evidence="5">
    <location>
        <begin position="93"/>
        <end position="115"/>
    </location>
</feature>
<evidence type="ECO:0000256" key="4">
    <source>
        <dbReference type="ARBA" id="ARBA00023136"/>
    </source>
</evidence>
<feature type="non-terminal residue" evidence="7">
    <location>
        <position position="289"/>
    </location>
</feature>
<feature type="transmembrane region" description="Helical" evidence="5">
    <location>
        <begin position="246"/>
        <end position="267"/>
    </location>
</feature>
<gene>
    <name evidence="7" type="ORF">CHLNCDRAFT_16992</name>
</gene>
<dbReference type="EMBL" id="GL433841">
    <property type="protein sequence ID" value="EFN56685.1"/>
    <property type="molecule type" value="Genomic_DNA"/>
</dbReference>
<feature type="transmembrane region" description="Helical" evidence="5">
    <location>
        <begin position="145"/>
        <end position="169"/>
    </location>
</feature>
<keyword evidence="8" id="KW-1185">Reference proteome</keyword>
<dbReference type="SUPFAM" id="SSF103481">
    <property type="entry name" value="Multidrug resistance efflux transporter EmrE"/>
    <property type="match status" value="1"/>
</dbReference>
<sequence length="289" mass="31411">KLLADLGAWAGNVSTSVFIVFINKLLMKNYGYHFATTLTALHFLVCSISIWFAQRAGMIKKTTMPLNDLMLFTVIADVSILTLNLSLMLNTVSFYQIAKLLIIPFVCFVESSFLGRTFSQEVVGSILLVIVGVAVVTVQDLQLDISLGGMCIAAVSVVSSGLQQIFVRTMQQKHKLSAHELLSNTAPAQAWTLLLVGPFIDKVVSLEWVFSYAWTTAAAVTMAVSCTLAVLVNVSQFMCLGRFSAVSFQVLGHSKTVLVLLGGWAFLGDTITLKKLGGMLLAVSGMVWW</sequence>
<feature type="transmembrane region" description="Helical" evidence="5">
    <location>
        <begin position="212"/>
        <end position="234"/>
    </location>
</feature>
<dbReference type="FunCoup" id="E1ZBR1">
    <property type="interactions" value="1684"/>
</dbReference>
<dbReference type="eggNOG" id="KOG1441">
    <property type="taxonomic scope" value="Eukaryota"/>
</dbReference>
<feature type="transmembrane region" description="Helical" evidence="5">
    <location>
        <begin position="122"/>
        <end position="139"/>
    </location>
</feature>
<feature type="transmembrane region" description="Helical" evidence="5">
    <location>
        <begin position="65"/>
        <end position="87"/>
    </location>
</feature>
<evidence type="ECO:0000259" key="6">
    <source>
        <dbReference type="Pfam" id="PF03151"/>
    </source>
</evidence>
<dbReference type="GO" id="GO:0016020">
    <property type="term" value="C:membrane"/>
    <property type="evidence" value="ECO:0007669"/>
    <property type="project" value="UniProtKB-SubCell"/>
</dbReference>
<comment type="subcellular location">
    <subcellularLocation>
        <location evidence="1">Membrane</location>
        <topology evidence="1">Multi-pass membrane protein</topology>
    </subcellularLocation>
</comment>
<dbReference type="Pfam" id="PF03151">
    <property type="entry name" value="TPT"/>
    <property type="match status" value="1"/>
</dbReference>
<evidence type="ECO:0000313" key="7">
    <source>
        <dbReference type="EMBL" id="EFN56685.1"/>
    </source>
</evidence>
<evidence type="ECO:0000313" key="8">
    <source>
        <dbReference type="Proteomes" id="UP000008141"/>
    </source>
</evidence>
<evidence type="ECO:0000256" key="1">
    <source>
        <dbReference type="ARBA" id="ARBA00004141"/>
    </source>
</evidence>
<dbReference type="AlphaFoldDB" id="E1ZBR1"/>
<evidence type="ECO:0000256" key="3">
    <source>
        <dbReference type="ARBA" id="ARBA00022989"/>
    </source>
</evidence>
<dbReference type="InParanoid" id="E1ZBR1"/>
<proteinExistence type="predicted"/>
<dbReference type="OMA" id="HANVKTH"/>
<dbReference type="RefSeq" id="XP_005848787.1">
    <property type="nucleotide sequence ID" value="XM_005848725.1"/>
</dbReference>
<keyword evidence="4 5" id="KW-0472">Membrane</keyword>
<dbReference type="GeneID" id="17356155"/>
<feature type="domain" description="Sugar phosphate transporter" evidence="6">
    <location>
        <begin position="15"/>
        <end position="287"/>
    </location>
</feature>
<name>E1ZBR1_CHLVA</name>
<protein>
    <recommendedName>
        <fullName evidence="6">Sugar phosphate transporter domain-containing protein</fullName>
    </recommendedName>
</protein>
<keyword evidence="2 5" id="KW-0812">Transmembrane</keyword>
<organism evidence="8">
    <name type="scientific">Chlorella variabilis</name>
    <name type="common">Green alga</name>
    <dbReference type="NCBI Taxonomy" id="554065"/>
    <lineage>
        <taxon>Eukaryota</taxon>
        <taxon>Viridiplantae</taxon>
        <taxon>Chlorophyta</taxon>
        <taxon>core chlorophytes</taxon>
        <taxon>Trebouxiophyceae</taxon>
        <taxon>Chlorellales</taxon>
        <taxon>Chlorellaceae</taxon>
        <taxon>Chlorella clade</taxon>
        <taxon>Chlorella</taxon>
    </lineage>
</organism>
<dbReference type="KEGG" id="cvr:CHLNCDRAFT_16992"/>
<keyword evidence="3 5" id="KW-1133">Transmembrane helix</keyword>
<evidence type="ECO:0000256" key="2">
    <source>
        <dbReference type="ARBA" id="ARBA00022692"/>
    </source>
</evidence>
<dbReference type="PANTHER" id="PTHR11132">
    <property type="entry name" value="SOLUTE CARRIER FAMILY 35"/>
    <property type="match status" value="1"/>
</dbReference>
<reference evidence="7 8" key="1">
    <citation type="journal article" date="2010" name="Plant Cell">
        <title>The Chlorella variabilis NC64A genome reveals adaptation to photosymbiosis, coevolution with viruses, and cryptic sex.</title>
        <authorList>
            <person name="Blanc G."/>
            <person name="Duncan G."/>
            <person name="Agarkova I."/>
            <person name="Borodovsky M."/>
            <person name="Gurnon J."/>
            <person name="Kuo A."/>
            <person name="Lindquist E."/>
            <person name="Lucas S."/>
            <person name="Pangilinan J."/>
            <person name="Polle J."/>
            <person name="Salamov A."/>
            <person name="Terry A."/>
            <person name="Yamada T."/>
            <person name="Dunigan D.D."/>
            <person name="Grigoriev I.V."/>
            <person name="Claverie J.M."/>
            <person name="Van Etten J.L."/>
        </authorList>
    </citation>
    <scope>NUCLEOTIDE SEQUENCE [LARGE SCALE GENOMIC DNA]</scope>
    <source>
        <strain evidence="7 8">NC64A</strain>
    </source>
</reference>
<dbReference type="InterPro" id="IPR037185">
    <property type="entry name" value="EmrE-like"/>
</dbReference>